<name>A0A0C4DR63_MAGP6</name>
<organism evidence="3 4">
    <name type="scientific">Magnaporthiopsis poae (strain ATCC 64411 / 73-15)</name>
    <name type="common">Kentucky bluegrass fungus</name>
    <name type="synonym">Magnaporthe poae</name>
    <dbReference type="NCBI Taxonomy" id="644358"/>
    <lineage>
        <taxon>Eukaryota</taxon>
        <taxon>Fungi</taxon>
        <taxon>Dikarya</taxon>
        <taxon>Ascomycota</taxon>
        <taxon>Pezizomycotina</taxon>
        <taxon>Sordariomycetes</taxon>
        <taxon>Sordariomycetidae</taxon>
        <taxon>Magnaporthales</taxon>
        <taxon>Magnaporthaceae</taxon>
        <taxon>Magnaporthiopsis</taxon>
    </lineage>
</organism>
<reference evidence="3" key="4">
    <citation type="journal article" date="2015" name="G3 (Bethesda)">
        <title>Genome sequences of three phytopathogenic species of the Magnaporthaceae family of fungi.</title>
        <authorList>
            <person name="Okagaki L.H."/>
            <person name="Nunes C.C."/>
            <person name="Sailsbery J."/>
            <person name="Clay B."/>
            <person name="Brown D."/>
            <person name="John T."/>
            <person name="Oh Y."/>
            <person name="Young N."/>
            <person name="Fitzgerald M."/>
            <person name="Haas B.J."/>
            <person name="Zeng Q."/>
            <person name="Young S."/>
            <person name="Adiconis X."/>
            <person name="Fan L."/>
            <person name="Levin J.Z."/>
            <person name="Mitchell T.K."/>
            <person name="Okubara P.A."/>
            <person name="Farman M.L."/>
            <person name="Kohn L.M."/>
            <person name="Birren B."/>
            <person name="Ma L.-J."/>
            <person name="Dean R.A."/>
        </authorList>
    </citation>
    <scope>NUCLEOTIDE SEQUENCE</scope>
    <source>
        <strain evidence="3">ATCC 64411 / 73-15</strain>
    </source>
</reference>
<evidence type="ECO:0000313" key="4">
    <source>
        <dbReference type="Proteomes" id="UP000011715"/>
    </source>
</evidence>
<evidence type="ECO:0000313" key="3">
    <source>
        <dbReference type="EnsemblFungi" id="MAPG_02366T0"/>
    </source>
</evidence>
<accession>A0A0C4DR63</accession>
<dbReference type="VEuPathDB" id="FungiDB:MAPG_02366"/>
<reference evidence="3" key="5">
    <citation type="submission" date="2015-06" db="UniProtKB">
        <authorList>
            <consortium name="EnsemblFungi"/>
        </authorList>
    </citation>
    <scope>IDENTIFICATION</scope>
    <source>
        <strain evidence="3">ATCC 64411</strain>
    </source>
</reference>
<evidence type="ECO:0000313" key="2">
    <source>
        <dbReference type="EMBL" id="KLU83302.1"/>
    </source>
</evidence>
<gene>
    <name evidence="2" type="ORF">MAPG_02366</name>
</gene>
<reference evidence="2" key="1">
    <citation type="submission" date="2010-05" db="EMBL/GenBank/DDBJ databases">
        <title>The Genome Sequence of Magnaporthe poae strain ATCC 64411.</title>
        <authorList>
            <consortium name="The Broad Institute Genome Sequencing Platform"/>
            <consortium name="Broad Institute Genome Sequencing Center for Infectious Disease"/>
            <person name="Ma L.-J."/>
            <person name="Dead R."/>
            <person name="Young S."/>
            <person name="Zeng Q."/>
            <person name="Koehrsen M."/>
            <person name="Alvarado L."/>
            <person name="Berlin A."/>
            <person name="Chapman S.B."/>
            <person name="Chen Z."/>
            <person name="Freedman E."/>
            <person name="Gellesch M."/>
            <person name="Goldberg J."/>
            <person name="Griggs A."/>
            <person name="Gujja S."/>
            <person name="Heilman E.R."/>
            <person name="Heiman D."/>
            <person name="Hepburn T."/>
            <person name="Howarth C."/>
            <person name="Jen D."/>
            <person name="Larson L."/>
            <person name="Mehta T."/>
            <person name="Neiman D."/>
            <person name="Pearson M."/>
            <person name="Roberts A."/>
            <person name="Saif S."/>
            <person name="Shea T."/>
            <person name="Shenoy N."/>
            <person name="Sisk P."/>
            <person name="Stolte C."/>
            <person name="Sykes S."/>
            <person name="Walk T."/>
            <person name="White J."/>
            <person name="Yandava C."/>
            <person name="Haas B."/>
            <person name="Nusbaum C."/>
            <person name="Birren B."/>
        </authorList>
    </citation>
    <scope>NUCLEOTIDE SEQUENCE</scope>
    <source>
        <strain evidence="2">ATCC 64411</strain>
    </source>
</reference>
<dbReference type="AlphaFoldDB" id="A0A0C4DR63"/>
<protein>
    <submittedName>
        <fullName evidence="2 3">Uncharacterized protein</fullName>
    </submittedName>
</protein>
<sequence length="139" mass="15621">MVGGPRRSVDRAITNGQTSNDTSHSLAGFGNIRRHVCVSWSWLKFTFKEEVPDANPMPKHDPQSPHLTGTPFNCQGRFSKPWNVDASRDLFVSIFDTLLPLPLFPSHCVVFTVCVVCYRQIVKDLSFIKLYPTLVGRDG</sequence>
<proteinExistence type="predicted"/>
<reference evidence="4" key="2">
    <citation type="submission" date="2010-05" db="EMBL/GenBank/DDBJ databases">
        <title>The genome sequence of Magnaporthe poae strain ATCC 64411.</title>
        <authorList>
            <person name="Ma L.-J."/>
            <person name="Dead R."/>
            <person name="Young S."/>
            <person name="Zeng Q."/>
            <person name="Koehrsen M."/>
            <person name="Alvarado L."/>
            <person name="Berlin A."/>
            <person name="Chapman S.B."/>
            <person name="Chen Z."/>
            <person name="Freedman E."/>
            <person name="Gellesch M."/>
            <person name="Goldberg J."/>
            <person name="Griggs A."/>
            <person name="Gujja S."/>
            <person name="Heilman E.R."/>
            <person name="Heiman D."/>
            <person name="Hepburn T."/>
            <person name="Howarth C."/>
            <person name="Jen D."/>
            <person name="Larson L."/>
            <person name="Mehta T."/>
            <person name="Neiman D."/>
            <person name="Pearson M."/>
            <person name="Roberts A."/>
            <person name="Saif S."/>
            <person name="Shea T."/>
            <person name="Shenoy N."/>
            <person name="Sisk P."/>
            <person name="Stolte C."/>
            <person name="Sykes S."/>
            <person name="Walk T."/>
            <person name="White J."/>
            <person name="Yandava C."/>
            <person name="Haas B."/>
            <person name="Nusbaum C."/>
            <person name="Birren B."/>
        </authorList>
    </citation>
    <scope>NUCLEOTIDE SEQUENCE [LARGE SCALE GENOMIC DNA]</scope>
    <source>
        <strain evidence="4">ATCC 64411 / 73-15</strain>
    </source>
</reference>
<dbReference type="EnsemblFungi" id="MAPG_02366T0">
    <property type="protein sequence ID" value="MAPG_02366T0"/>
    <property type="gene ID" value="MAPG_02366"/>
</dbReference>
<evidence type="ECO:0000256" key="1">
    <source>
        <dbReference type="SAM" id="MobiDB-lite"/>
    </source>
</evidence>
<dbReference type="EMBL" id="ADBL01000592">
    <property type="status" value="NOT_ANNOTATED_CDS"/>
    <property type="molecule type" value="Genomic_DNA"/>
</dbReference>
<keyword evidence="4" id="KW-1185">Reference proteome</keyword>
<reference evidence="2" key="3">
    <citation type="submission" date="2011-03" db="EMBL/GenBank/DDBJ databases">
        <title>Annotation of Magnaporthe poae ATCC 64411.</title>
        <authorList>
            <person name="Ma L.-J."/>
            <person name="Dead R."/>
            <person name="Young S.K."/>
            <person name="Zeng Q."/>
            <person name="Gargeya S."/>
            <person name="Fitzgerald M."/>
            <person name="Haas B."/>
            <person name="Abouelleil A."/>
            <person name="Alvarado L."/>
            <person name="Arachchi H.M."/>
            <person name="Berlin A."/>
            <person name="Brown A."/>
            <person name="Chapman S.B."/>
            <person name="Chen Z."/>
            <person name="Dunbar C."/>
            <person name="Freedman E."/>
            <person name="Gearin G."/>
            <person name="Gellesch M."/>
            <person name="Goldberg J."/>
            <person name="Griggs A."/>
            <person name="Gujja S."/>
            <person name="Heiman D."/>
            <person name="Howarth C."/>
            <person name="Larson L."/>
            <person name="Lui A."/>
            <person name="MacDonald P.J.P."/>
            <person name="Mehta T."/>
            <person name="Montmayeur A."/>
            <person name="Murphy C."/>
            <person name="Neiman D."/>
            <person name="Pearson M."/>
            <person name="Priest M."/>
            <person name="Roberts A."/>
            <person name="Saif S."/>
            <person name="Shea T."/>
            <person name="Shenoy N."/>
            <person name="Sisk P."/>
            <person name="Stolte C."/>
            <person name="Sykes S."/>
            <person name="Yandava C."/>
            <person name="Wortman J."/>
            <person name="Nusbaum C."/>
            <person name="Birren B."/>
        </authorList>
    </citation>
    <scope>NUCLEOTIDE SEQUENCE</scope>
    <source>
        <strain evidence="2">ATCC 64411</strain>
    </source>
</reference>
<dbReference type="EMBL" id="GL876967">
    <property type="protein sequence ID" value="KLU83302.1"/>
    <property type="molecule type" value="Genomic_DNA"/>
</dbReference>
<dbReference type="Proteomes" id="UP000011715">
    <property type="component" value="Unassembled WGS sequence"/>
</dbReference>
<feature type="region of interest" description="Disordered" evidence="1">
    <location>
        <begin position="1"/>
        <end position="20"/>
    </location>
</feature>